<accession>A0A080LXR2</accession>
<organism evidence="2 3">
    <name type="scientific">Candidatus Accumulibacter phosphatis</name>
    <dbReference type="NCBI Taxonomy" id="327160"/>
    <lineage>
        <taxon>Bacteria</taxon>
        <taxon>Pseudomonadati</taxon>
        <taxon>Pseudomonadota</taxon>
        <taxon>Betaproteobacteria</taxon>
        <taxon>Candidatus Accumulibacter</taxon>
    </lineage>
</organism>
<reference evidence="2 3" key="1">
    <citation type="submission" date="2014-02" db="EMBL/GenBank/DDBJ databases">
        <title>Expanding our view of genomic diversity in Candidatus Accumulibacter clades.</title>
        <authorList>
            <person name="Skennerton C.T."/>
            <person name="Barr J.J."/>
            <person name="Slater F.R."/>
            <person name="Bond P.L."/>
            <person name="Tyson G.W."/>
        </authorList>
    </citation>
    <scope>NUCLEOTIDE SEQUENCE [LARGE SCALE GENOMIC DNA]</scope>
    <source>
        <strain evidence="3">BA-91</strain>
    </source>
</reference>
<name>A0A080LXR2_9PROT</name>
<dbReference type="Proteomes" id="UP000020077">
    <property type="component" value="Unassembled WGS sequence"/>
</dbReference>
<dbReference type="EMBL" id="JDVG02000362">
    <property type="protein sequence ID" value="KFB72625.1"/>
    <property type="molecule type" value="Genomic_DNA"/>
</dbReference>
<gene>
    <name evidence="2" type="ORF">AW09_002180</name>
</gene>
<evidence type="ECO:0000313" key="3">
    <source>
        <dbReference type="Proteomes" id="UP000020077"/>
    </source>
</evidence>
<feature type="region of interest" description="Disordered" evidence="1">
    <location>
        <begin position="138"/>
        <end position="169"/>
    </location>
</feature>
<protein>
    <submittedName>
        <fullName evidence="2">Uncharacterized protein</fullName>
    </submittedName>
</protein>
<dbReference type="AlphaFoldDB" id="A0A080LXR2"/>
<comment type="caution">
    <text evidence="2">The sequence shown here is derived from an EMBL/GenBank/DDBJ whole genome shotgun (WGS) entry which is preliminary data.</text>
</comment>
<sequence length="196" mass="21182">MLAVGRQDVQIDFGARIVPAKDHAQLAVRLLGMVFIKLQTATSAAWGDDLDTVAAWPEGPGFDEAPLRIGVQRHVDAVDNQSAGRAILARLPQLSFDQGAIFLSTTIDRRFRVSRDDRRFLVFGETAVTPAAARRVEDDAGVGSGGCGGNEQQRYGDSTLAGPGDHGMSSRVRAVRSMKSSSRPRGWLARAKCRYS</sequence>
<evidence type="ECO:0000313" key="2">
    <source>
        <dbReference type="EMBL" id="KFB72625.1"/>
    </source>
</evidence>
<proteinExistence type="predicted"/>
<evidence type="ECO:0000256" key="1">
    <source>
        <dbReference type="SAM" id="MobiDB-lite"/>
    </source>
</evidence>